<evidence type="ECO:0000313" key="3">
    <source>
        <dbReference type="EMBL" id="GBO34786.1"/>
    </source>
</evidence>
<feature type="non-terminal residue" evidence="3">
    <location>
        <position position="1"/>
    </location>
</feature>
<proteinExistence type="predicted"/>
<evidence type="ECO:0000256" key="2">
    <source>
        <dbReference type="SAM" id="MobiDB-lite"/>
    </source>
</evidence>
<dbReference type="EMBL" id="BGPR01058647">
    <property type="protein sequence ID" value="GBO34786.1"/>
    <property type="molecule type" value="Genomic_DNA"/>
</dbReference>
<dbReference type="AlphaFoldDB" id="A0A4Y2WDZ0"/>
<evidence type="ECO:0000313" key="4">
    <source>
        <dbReference type="Proteomes" id="UP000499080"/>
    </source>
</evidence>
<accession>A0A4Y2WDZ0</accession>
<dbReference type="Proteomes" id="UP000499080">
    <property type="component" value="Unassembled WGS sequence"/>
</dbReference>
<dbReference type="OrthoDB" id="6429366at2759"/>
<organism evidence="3 4">
    <name type="scientific">Araneus ventricosus</name>
    <name type="common">Orbweaver spider</name>
    <name type="synonym">Epeira ventricosa</name>
    <dbReference type="NCBI Taxonomy" id="182803"/>
    <lineage>
        <taxon>Eukaryota</taxon>
        <taxon>Metazoa</taxon>
        <taxon>Ecdysozoa</taxon>
        <taxon>Arthropoda</taxon>
        <taxon>Chelicerata</taxon>
        <taxon>Arachnida</taxon>
        <taxon>Araneae</taxon>
        <taxon>Araneomorphae</taxon>
        <taxon>Entelegynae</taxon>
        <taxon>Araneoidea</taxon>
        <taxon>Araneidae</taxon>
        <taxon>Araneus</taxon>
    </lineage>
</organism>
<reference evidence="3 4" key="1">
    <citation type="journal article" date="2019" name="Sci. Rep.">
        <title>Orb-weaving spider Araneus ventricosus genome elucidates the spidroin gene catalogue.</title>
        <authorList>
            <person name="Kono N."/>
            <person name="Nakamura H."/>
            <person name="Ohtoshi R."/>
            <person name="Moran D.A.P."/>
            <person name="Shinohara A."/>
            <person name="Yoshida Y."/>
            <person name="Fujiwara M."/>
            <person name="Mori M."/>
            <person name="Tomita M."/>
            <person name="Arakawa K."/>
        </authorList>
    </citation>
    <scope>NUCLEOTIDE SEQUENCE [LARGE SCALE GENOMIC DNA]</scope>
</reference>
<keyword evidence="1" id="KW-0175">Coiled coil</keyword>
<comment type="caution">
    <text evidence="3">The sequence shown here is derived from an EMBL/GenBank/DDBJ whole genome shotgun (WGS) entry which is preliminary data.</text>
</comment>
<evidence type="ECO:0000256" key="1">
    <source>
        <dbReference type="SAM" id="Coils"/>
    </source>
</evidence>
<gene>
    <name evidence="3" type="ORF">AVEN_138049_1</name>
</gene>
<feature type="coiled-coil region" evidence="1">
    <location>
        <begin position="12"/>
        <end position="71"/>
    </location>
</feature>
<sequence>KKESNGNFISRLQETEKKAKFCLDEKSRLRRSVEEEETKEKQLLSKIEELKNEIKSQKKTLEITKETLSRKKSDENAILSSLTMFESEASSGLRDIDKNLNEVGGECKKNVERLNLLIDLLFVFEELFIQQRQRSPSSRHSDDEINCRTSVSTDTFNEESPERVQEEGTDSINERIPTTTAKEIMQVEREFVVENAETVIQDTKEKLENILADDDQQPSTEESVSLKDECNRYVKLFKDKEKDNLKKSERIYDLIDGIKEKTEEMLKNNSQLWKIASKIKTMLYKNKKLRKLVKNYPNELVNEQHGFCHTTWDDLINKGESVHNILGKENKFLKMLITKLAESKAYDFDLYTCACKEKETFMQKVSTANKC</sequence>
<name>A0A4Y2WDZ0_ARAVE</name>
<protein>
    <submittedName>
        <fullName evidence="3">Uncharacterized protein</fullName>
    </submittedName>
</protein>
<keyword evidence="4" id="KW-1185">Reference proteome</keyword>
<feature type="region of interest" description="Disordered" evidence="2">
    <location>
        <begin position="133"/>
        <end position="170"/>
    </location>
</feature>